<reference evidence="1 2" key="1">
    <citation type="journal article" date="2021" name="Front. Genet.">
        <title>Chromosome-Level Genome Assembly Reveals Significant Gene Expansion in the Toll and IMD Signaling Pathways of Dendrolimus kikuchii.</title>
        <authorList>
            <person name="Zhou J."/>
            <person name="Wu P."/>
            <person name="Xiong Z."/>
            <person name="Liu N."/>
            <person name="Zhao N."/>
            <person name="Ji M."/>
            <person name="Qiu Y."/>
            <person name="Yang B."/>
        </authorList>
    </citation>
    <scope>NUCLEOTIDE SEQUENCE [LARGE SCALE GENOMIC DNA]</scope>
    <source>
        <strain evidence="1">Ann1</strain>
    </source>
</reference>
<gene>
    <name evidence="1" type="ORF">K1T71_008511</name>
</gene>
<organism evidence="1 2">
    <name type="scientific">Dendrolimus kikuchii</name>
    <dbReference type="NCBI Taxonomy" id="765133"/>
    <lineage>
        <taxon>Eukaryota</taxon>
        <taxon>Metazoa</taxon>
        <taxon>Ecdysozoa</taxon>
        <taxon>Arthropoda</taxon>
        <taxon>Hexapoda</taxon>
        <taxon>Insecta</taxon>
        <taxon>Pterygota</taxon>
        <taxon>Neoptera</taxon>
        <taxon>Endopterygota</taxon>
        <taxon>Lepidoptera</taxon>
        <taxon>Glossata</taxon>
        <taxon>Ditrysia</taxon>
        <taxon>Bombycoidea</taxon>
        <taxon>Lasiocampidae</taxon>
        <taxon>Dendrolimus</taxon>
    </lineage>
</organism>
<keyword evidence="2" id="KW-1185">Reference proteome</keyword>
<dbReference type="EMBL" id="CM034400">
    <property type="protein sequence ID" value="KAJ0176337.1"/>
    <property type="molecule type" value="Genomic_DNA"/>
</dbReference>
<comment type="caution">
    <text evidence="1">The sequence shown here is derived from an EMBL/GenBank/DDBJ whole genome shotgun (WGS) entry which is preliminary data.</text>
</comment>
<feature type="non-terminal residue" evidence="1">
    <location>
        <position position="176"/>
    </location>
</feature>
<sequence>MTCYGLLRGKATDCSMYHIERTGLATALVLRPFALTDIRTHVLTEHTLTRLPHFQNNYKLSCQLTYPLTVLVLSSTKLMNARRWATLVSCVRSPLCPRKPYKGARVHSGHSISLHPKHTTNNMKATLYVILLVAAVYGAEEKKNEKRGLLGLGYGLSSSYYGHGLGLYNSAIAAPV</sequence>
<evidence type="ECO:0000313" key="1">
    <source>
        <dbReference type="EMBL" id="KAJ0176337.1"/>
    </source>
</evidence>
<proteinExistence type="predicted"/>
<accession>A0ACC1CYI1</accession>
<protein>
    <submittedName>
        <fullName evidence="1">Uncharacterized protein</fullName>
    </submittedName>
</protein>
<evidence type="ECO:0000313" key="2">
    <source>
        <dbReference type="Proteomes" id="UP000824533"/>
    </source>
</evidence>
<dbReference type="Proteomes" id="UP000824533">
    <property type="component" value="Linkage Group LG14"/>
</dbReference>
<name>A0ACC1CYI1_9NEOP</name>